<dbReference type="RefSeq" id="WP_015797533.1">
    <property type="nucleotide sequence ID" value="NC_013131.1"/>
</dbReference>
<dbReference type="Proteomes" id="UP000000851">
    <property type="component" value="Chromosome"/>
</dbReference>
<dbReference type="STRING" id="479433.Caci_8996"/>
<organism evidence="1 2">
    <name type="scientific">Catenulispora acidiphila (strain DSM 44928 / JCM 14897 / NBRC 102108 / NRRL B-24433 / ID139908)</name>
    <dbReference type="NCBI Taxonomy" id="479433"/>
    <lineage>
        <taxon>Bacteria</taxon>
        <taxon>Bacillati</taxon>
        <taxon>Actinomycetota</taxon>
        <taxon>Actinomycetes</taxon>
        <taxon>Catenulisporales</taxon>
        <taxon>Catenulisporaceae</taxon>
        <taxon>Catenulispora</taxon>
    </lineage>
</organism>
<gene>
    <name evidence="1" type="ordered locus">Caci_8996</name>
</gene>
<protein>
    <submittedName>
        <fullName evidence="1">Uncharacterized protein</fullName>
    </submittedName>
</protein>
<keyword evidence="2" id="KW-1185">Reference proteome</keyword>
<dbReference type="AlphaFoldDB" id="C7Q5J8"/>
<proteinExistence type="predicted"/>
<name>C7Q5J8_CATAD</name>
<evidence type="ECO:0000313" key="1">
    <source>
        <dbReference type="EMBL" id="ACU77809.1"/>
    </source>
</evidence>
<evidence type="ECO:0000313" key="2">
    <source>
        <dbReference type="Proteomes" id="UP000000851"/>
    </source>
</evidence>
<dbReference type="InParanoid" id="C7Q5J8"/>
<dbReference type="HOGENOM" id="CLU_2116595_0_0_11"/>
<dbReference type="KEGG" id="cai:Caci_8996"/>
<accession>C7Q5J8</accession>
<reference evidence="1 2" key="1">
    <citation type="journal article" date="2009" name="Stand. Genomic Sci.">
        <title>Complete genome sequence of Catenulispora acidiphila type strain (ID 139908).</title>
        <authorList>
            <person name="Copeland A."/>
            <person name="Lapidus A."/>
            <person name="Glavina Del Rio T."/>
            <person name="Nolan M."/>
            <person name="Lucas S."/>
            <person name="Chen F."/>
            <person name="Tice H."/>
            <person name="Cheng J.F."/>
            <person name="Bruce D."/>
            <person name="Goodwin L."/>
            <person name="Pitluck S."/>
            <person name="Mikhailova N."/>
            <person name="Pati A."/>
            <person name="Ivanova N."/>
            <person name="Mavromatis K."/>
            <person name="Chen A."/>
            <person name="Palaniappan K."/>
            <person name="Chain P."/>
            <person name="Land M."/>
            <person name="Hauser L."/>
            <person name="Chang Y.J."/>
            <person name="Jeffries C.D."/>
            <person name="Chertkov O."/>
            <person name="Brettin T."/>
            <person name="Detter J.C."/>
            <person name="Han C."/>
            <person name="Ali Z."/>
            <person name="Tindall B.J."/>
            <person name="Goker M."/>
            <person name="Bristow J."/>
            <person name="Eisen J.A."/>
            <person name="Markowitz V."/>
            <person name="Hugenholtz P."/>
            <person name="Kyrpides N.C."/>
            <person name="Klenk H.P."/>
        </authorList>
    </citation>
    <scope>NUCLEOTIDE SEQUENCE [LARGE SCALE GENOMIC DNA]</scope>
    <source>
        <strain evidence="2">DSM 44928 / JCM 14897 / NBRC 102108 / NRRL B-24433 / ID139908</strain>
    </source>
</reference>
<dbReference type="EMBL" id="CP001700">
    <property type="protein sequence ID" value="ACU77809.1"/>
    <property type="molecule type" value="Genomic_DNA"/>
</dbReference>
<sequence length="114" mass="11825">MTEVPAGIGGDDPLREVLDERVRDAARTLTFSAARMVFDPAKPGQCCAAVRELSHALDRLGDAAGFADLHAGACIEAVAAHLAMSMAAARRRFGDGTPPALPLSVVLASLNEPS</sequence>